<dbReference type="Pfam" id="PF13518">
    <property type="entry name" value="HTH_28"/>
    <property type="match status" value="1"/>
</dbReference>
<comment type="caution">
    <text evidence="2">The sequence shown here is derived from an EMBL/GenBank/DDBJ whole genome shotgun (WGS) entry which is preliminary data.</text>
</comment>
<reference evidence="2 3" key="1">
    <citation type="submission" date="2021-06" db="EMBL/GenBank/DDBJ databases">
        <authorList>
            <person name="Sun Q."/>
            <person name="Li D."/>
        </authorList>
    </citation>
    <scope>NUCLEOTIDE SEQUENCE [LARGE SCALE GENOMIC DNA]</scope>
    <source>
        <strain evidence="2 3">MSJ-40</strain>
    </source>
</reference>
<evidence type="ECO:0000259" key="1">
    <source>
        <dbReference type="PROSITE" id="PS50994"/>
    </source>
</evidence>
<gene>
    <name evidence="2" type="ORF">KQI42_10420</name>
</gene>
<dbReference type="EMBL" id="JAHLPM010000008">
    <property type="protein sequence ID" value="MBU5438425.1"/>
    <property type="molecule type" value="Genomic_DNA"/>
</dbReference>
<dbReference type="RefSeq" id="WP_216519531.1">
    <property type="nucleotide sequence ID" value="NZ_JAHLPM010000008.1"/>
</dbReference>
<protein>
    <submittedName>
        <fullName evidence="2">Helix-turn-helix domain-containing protein</fullName>
    </submittedName>
</protein>
<proteinExistence type="predicted"/>
<feature type="domain" description="Integrase catalytic" evidence="1">
    <location>
        <begin position="149"/>
        <end position="326"/>
    </location>
</feature>
<organism evidence="2 3">
    <name type="scientific">Tissierella simiarum</name>
    <dbReference type="NCBI Taxonomy" id="2841534"/>
    <lineage>
        <taxon>Bacteria</taxon>
        <taxon>Bacillati</taxon>
        <taxon>Bacillota</taxon>
        <taxon>Tissierellia</taxon>
        <taxon>Tissierellales</taxon>
        <taxon>Tissierellaceae</taxon>
        <taxon>Tissierella</taxon>
    </lineage>
</organism>
<evidence type="ECO:0000313" key="2">
    <source>
        <dbReference type="EMBL" id="MBU5438425.1"/>
    </source>
</evidence>
<name>A0ABS6E678_9FIRM</name>
<accession>A0ABS6E678</accession>
<keyword evidence="3" id="KW-1185">Reference proteome</keyword>
<sequence>MKSKGFNAHNKYMILRHALKENNVSRTCELFGISRMTFYNWQRAYEKYGMMGLENKEPKKPQMPNKVSKAIEQEILSYVAKYPADGPKRIYYELRAEGFDIGETGIYNVLKRNNLTRKAQRIEYSMNKALHIKTKGKDDKVIPSFFNTQETYPGYLVIQRIDFMGTFDGIGKIYQYSLYDTTSKWGAVKLYNKKQDIDIWHYFEIKLVYLLKTFNLNIENLITEKEKTFLPYFVKGNKYKEIIENFHINHVFISPENDTVLDDMRTFNEFLVTEFYNKIDLNSNLDSFIKVERELNKFVRQYNFYSVISDGCNLGKTPVEVILERASQNNADLDTLPLWISALINSSKRSDKNE</sequence>
<dbReference type="InterPro" id="IPR055247">
    <property type="entry name" value="InsJ-like_HTH"/>
</dbReference>
<dbReference type="InterPro" id="IPR001584">
    <property type="entry name" value="Integrase_cat-core"/>
</dbReference>
<evidence type="ECO:0000313" key="3">
    <source>
        <dbReference type="Proteomes" id="UP000749471"/>
    </source>
</evidence>
<dbReference type="PROSITE" id="PS50994">
    <property type="entry name" value="INTEGRASE"/>
    <property type="match status" value="1"/>
</dbReference>
<dbReference type="Proteomes" id="UP000749471">
    <property type="component" value="Unassembled WGS sequence"/>
</dbReference>